<dbReference type="OrthoDB" id="9995178at2759"/>
<accession>A0A6P6L6Z0</accession>
<dbReference type="PROSITE" id="PS50157">
    <property type="entry name" value="ZINC_FINGER_C2H2_2"/>
    <property type="match status" value="1"/>
</dbReference>
<keyword evidence="1" id="KW-0479">Metal-binding</keyword>
<evidence type="ECO:0000313" key="3">
    <source>
        <dbReference type="Proteomes" id="UP000515129"/>
    </source>
</evidence>
<proteinExistence type="predicted"/>
<dbReference type="GO" id="GO:0008270">
    <property type="term" value="F:zinc ion binding"/>
    <property type="evidence" value="ECO:0007669"/>
    <property type="project" value="UniProtKB-KW"/>
</dbReference>
<reference evidence="4" key="1">
    <citation type="submission" date="2025-08" db="UniProtKB">
        <authorList>
            <consortium name="RefSeq"/>
        </authorList>
    </citation>
    <scope>IDENTIFICATION</scope>
    <source>
        <strain evidence="4">Wakin</strain>
        <tissue evidence="4">Muscle</tissue>
    </source>
</reference>
<gene>
    <name evidence="4" type="primary">LOC113057246</name>
</gene>
<dbReference type="InterPro" id="IPR013087">
    <property type="entry name" value="Znf_C2H2_type"/>
</dbReference>
<name>A0A6P6L6Z0_CARAU</name>
<organism evidence="3 4">
    <name type="scientific">Carassius auratus</name>
    <name type="common">Goldfish</name>
    <dbReference type="NCBI Taxonomy" id="7957"/>
    <lineage>
        <taxon>Eukaryota</taxon>
        <taxon>Metazoa</taxon>
        <taxon>Chordata</taxon>
        <taxon>Craniata</taxon>
        <taxon>Vertebrata</taxon>
        <taxon>Euteleostomi</taxon>
        <taxon>Actinopterygii</taxon>
        <taxon>Neopterygii</taxon>
        <taxon>Teleostei</taxon>
        <taxon>Ostariophysi</taxon>
        <taxon>Cypriniformes</taxon>
        <taxon>Cyprinidae</taxon>
        <taxon>Cyprininae</taxon>
        <taxon>Carassius</taxon>
    </lineage>
</organism>
<keyword evidence="3" id="KW-1185">Reference proteome</keyword>
<keyword evidence="1" id="KW-0863">Zinc-finger</keyword>
<dbReference type="PANTHER" id="PTHR31912">
    <property type="entry name" value="IP13529P"/>
    <property type="match status" value="1"/>
</dbReference>
<dbReference type="Gene3D" id="3.30.160.60">
    <property type="entry name" value="Classic Zinc Finger"/>
    <property type="match status" value="1"/>
</dbReference>
<dbReference type="SMART" id="SM00355">
    <property type="entry name" value="ZnF_C2H2"/>
    <property type="match status" value="5"/>
</dbReference>
<dbReference type="Proteomes" id="UP000515129">
    <property type="component" value="Chromosome 38"/>
</dbReference>
<dbReference type="PANTHER" id="PTHR31912:SF35">
    <property type="entry name" value="C2H2-TYPE DOMAIN-CONTAINING PROTEIN"/>
    <property type="match status" value="1"/>
</dbReference>
<keyword evidence="1" id="KW-0862">Zinc</keyword>
<dbReference type="RefSeq" id="XP_026080275.1">
    <property type="nucleotide sequence ID" value="XM_026224490.1"/>
</dbReference>
<protein>
    <submittedName>
        <fullName evidence="4">Uncharacterized protein LOC113057246</fullName>
    </submittedName>
</protein>
<evidence type="ECO:0000256" key="1">
    <source>
        <dbReference type="PROSITE-ProRule" id="PRU00042"/>
    </source>
</evidence>
<dbReference type="KEGG" id="caua:113057246"/>
<sequence>MFECQLCGQQCSTPVVYVKHMRIHSNTPNLYLHCCIQDCNRKFAKLAALKSHLYRQHNECVVVPRSHLYPAVDLACHIDLCSVKCDTLTQFYSHLKVHIKEGRRVTCPFKQCDQSFSVISTFTSHISRKHKNSTEVNLNESIVATSLVTEAGSFQDIDSDMTSGEHTGVVGNSENLEVSPENIDETLFLKNLALFYLKLQAKLLLPSSVVQTIIEDMQSVYDVNQSHLLFKLNEKLVALGVPEASINDVMDSLKADDLLRACNSHTLKTDQRRKTVFKNSFNYVEPMPICLGHNEAGKECFLQYVPVKHTIEALFHCETVWKQYREVHSRIQLKDIFEDVWDGENTTKNLAQTERSSLGLILYQDSFEVVNPLGSGKKKHKILAMYLTLADLLSHNRSSIDQMQLVFLCREQDFKYFGQELVMGCLMKDLQDLETNGIMLPDGQVCKGILRAICGDNLGSHNIGGFLENFSGSRYFCRYCEIDKDVFHTDPLSKANTRTPESYQEHVQNLEEHSVHSGGIKFDSLFNSLSMFHVCQPGLPPCLGHDLFEGVVASDLALCIHHLVTVDKQFTYTELNRMIDQFRYLGNDANDKPCEVRPGSDRLSGHAMQNWCLLRLLPLLIGEKITSPADNEIWQLVLQLREIVALICAPAISADQIGYLRVLIEEYLHSRKQAFPHHRLKPKHHYMSHYPELIIQFGPLIRLWTMRFESKHTYFKQCTRKLRNFKNVCSSLAERHQLLQAYLSAGNLFPPSIVIEKATEFFPCDYSDSIKESVANYDFGPENTLIGHEVTVKGTKYKKNMFVVISNNEDGLEVGKIIMILNHKNSAVYFVAERYKALCLHDVGVHCITPIKGCYYCVNQEDLLDYYPLPQYAIHGMALIVLHHSFPSL</sequence>
<dbReference type="PROSITE" id="PS00028">
    <property type="entry name" value="ZINC_FINGER_C2H2_1"/>
    <property type="match status" value="3"/>
</dbReference>
<dbReference type="GeneID" id="113057246"/>
<dbReference type="AlphaFoldDB" id="A0A6P6L6Z0"/>
<evidence type="ECO:0000259" key="2">
    <source>
        <dbReference type="PROSITE" id="PS50157"/>
    </source>
</evidence>
<evidence type="ECO:0000313" key="4">
    <source>
        <dbReference type="RefSeq" id="XP_026080275.1"/>
    </source>
</evidence>
<feature type="domain" description="C2H2-type" evidence="2">
    <location>
        <begin position="2"/>
        <end position="29"/>
    </location>
</feature>